<protein>
    <submittedName>
        <fullName evidence="3">Ovule protein</fullName>
    </submittedName>
</protein>
<keyword evidence="2" id="KW-1185">Reference proteome</keyword>
<name>A0A183KQX5_9TREM</name>
<reference evidence="1 2" key="2">
    <citation type="submission" date="2018-11" db="EMBL/GenBank/DDBJ databases">
        <authorList>
            <consortium name="Pathogen Informatics"/>
        </authorList>
    </citation>
    <scope>NUCLEOTIDE SEQUENCE [LARGE SCALE GENOMIC DNA]</scope>
    <source>
        <strain evidence="1">Dakar</strain>
        <strain evidence="2">Dakar, Senegal</strain>
    </source>
</reference>
<sequence>MFLKVLPCQAGRLENGKTKSSNSRSEGEVVLLTVQGCDSSKVFPSDNQHLQRCGLLTRKKGVRKGLP</sequence>
<dbReference type="Proteomes" id="UP000279833">
    <property type="component" value="Unassembled WGS sequence"/>
</dbReference>
<dbReference type="AlphaFoldDB" id="A0A183KQX5"/>
<evidence type="ECO:0000313" key="2">
    <source>
        <dbReference type="Proteomes" id="UP000279833"/>
    </source>
</evidence>
<dbReference type="WBParaSite" id="SCUD_0001746301-mRNA-1">
    <property type="protein sequence ID" value="SCUD_0001746301-mRNA-1"/>
    <property type="gene ID" value="SCUD_0001746301"/>
</dbReference>
<evidence type="ECO:0000313" key="3">
    <source>
        <dbReference type="WBParaSite" id="SCUD_0001746301-mRNA-1"/>
    </source>
</evidence>
<gene>
    <name evidence="1" type="ORF">SCUD_LOCUS17460</name>
</gene>
<accession>A0A183KQX5</accession>
<organism evidence="3">
    <name type="scientific">Schistosoma curassoni</name>
    <dbReference type="NCBI Taxonomy" id="6186"/>
    <lineage>
        <taxon>Eukaryota</taxon>
        <taxon>Metazoa</taxon>
        <taxon>Spiralia</taxon>
        <taxon>Lophotrochozoa</taxon>
        <taxon>Platyhelminthes</taxon>
        <taxon>Trematoda</taxon>
        <taxon>Digenea</taxon>
        <taxon>Strigeidida</taxon>
        <taxon>Schistosomatoidea</taxon>
        <taxon>Schistosomatidae</taxon>
        <taxon>Schistosoma</taxon>
    </lineage>
</organism>
<proteinExistence type="predicted"/>
<dbReference type="EMBL" id="UZAK01039820">
    <property type="protein sequence ID" value="VDP63613.1"/>
    <property type="molecule type" value="Genomic_DNA"/>
</dbReference>
<evidence type="ECO:0000313" key="1">
    <source>
        <dbReference type="EMBL" id="VDP63613.1"/>
    </source>
</evidence>
<reference evidence="3" key="1">
    <citation type="submission" date="2016-06" db="UniProtKB">
        <authorList>
            <consortium name="WormBaseParasite"/>
        </authorList>
    </citation>
    <scope>IDENTIFICATION</scope>
</reference>